<evidence type="ECO:0000256" key="6">
    <source>
        <dbReference type="SAM" id="Phobius"/>
    </source>
</evidence>
<evidence type="ECO:0000256" key="1">
    <source>
        <dbReference type="ARBA" id="ARBA00004141"/>
    </source>
</evidence>
<evidence type="ECO:0000256" key="4">
    <source>
        <dbReference type="ARBA" id="ARBA00023136"/>
    </source>
</evidence>
<dbReference type="Proteomes" id="UP001595969">
    <property type="component" value="Unassembled WGS sequence"/>
</dbReference>
<feature type="transmembrane region" description="Helical" evidence="6">
    <location>
        <begin position="56"/>
        <end position="72"/>
    </location>
</feature>
<sequence>MQLREWLELIRMQKVLYILSLLSIAMVIDFISGTYAAKLRKKITSKIGINGIIRKIASLILLVFFIPVAYIIPGQTGVALLTVLYVGYLGLEIQSILENYRKIGIDTALFQKIFDWLKEEMMKK</sequence>
<evidence type="ECO:0000256" key="2">
    <source>
        <dbReference type="ARBA" id="ARBA00022692"/>
    </source>
</evidence>
<evidence type="ECO:0000256" key="5">
    <source>
        <dbReference type="ARBA" id="ARBA00023600"/>
    </source>
</evidence>
<accession>A0ABV9MZB2</accession>
<dbReference type="EMBL" id="JBHSGS010000054">
    <property type="protein sequence ID" value="MFC4720008.1"/>
    <property type="molecule type" value="Genomic_DNA"/>
</dbReference>
<name>A0ABV9MZB2_9ENTE</name>
<evidence type="ECO:0000313" key="7">
    <source>
        <dbReference type="EMBL" id="MFC4720008.1"/>
    </source>
</evidence>
<dbReference type="NCBIfam" id="TIGR01593">
    <property type="entry name" value="holin_tox_secr"/>
    <property type="match status" value="1"/>
</dbReference>
<keyword evidence="3 6" id="KW-1133">Transmembrane helix</keyword>
<keyword evidence="4 6" id="KW-0472">Membrane</keyword>
<comment type="subcellular location">
    <subcellularLocation>
        <location evidence="1">Membrane</location>
        <topology evidence="1">Multi-pass membrane protein</topology>
    </subcellularLocation>
</comment>
<organism evidence="7 8">
    <name type="scientific">Enterococcus lemanii</name>
    <dbReference type="NCBI Taxonomy" id="1159752"/>
    <lineage>
        <taxon>Bacteria</taxon>
        <taxon>Bacillati</taxon>
        <taxon>Bacillota</taxon>
        <taxon>Bacilli</taxon>
        <taxon>Lactobacillales</taxon>
        <taxon>Enterococcaceae</taxon>
        <taxon>Enterococcus</taxon>
    </lineage>
</organism>
<evidence type="ECO:0000313" key="8">
    <source>
        <dbReference type="Proteomes" id="UP001595969"/>
    </source>
</evidence>
<protein>
    <submittedName>
        <fullName evidence="7">Phage holin family protein</fullName>
    </submittedName>
</protein>
<feature type="transmembrane region" description="Helical" evidence="6">
    <location>
        <begin position="15"/>
        <end position="36"/>
    </location>
</feature>
<feature type="transmembrane region" description="Helical" evidence="6">
    <location>
        <begin position="78"/>
        <end position="97"/>
    </location>
</feature>
<gene>
    <name evidence="7" type="ORF">ACFO5I_09745</name>
</gene>
<dbReference type="RefSeq" id="WP_204654490.1">
    <property type="nucleotide sequence ID" value="NZ_JAFBFD010000028.1"/>
</dbReference>
<comment type="similarity">
    <text evidence="5">Belongs to the bacteriophage holin family. Cp-1 holin subfamily.</text>
</comment>
<proteinExistence type="inferred from homology"/>
<evidence type="ECO:0000256" key="3">
    <source>
        <dbReference type="ARBA" id="ARBA00022989"/>
    </source>
</evidence>
<comment type="caution">
    <text evidence="7">The sequence shown here is derived from an EMBL/GenBank/DDBJ whole genome shotgun (WGS) entry which is preliminary data.</text>
</comment>
<keyword evidence="8" id="KW-1185">Reference proteome</keyword>
<dbReference type="Pfam" id="PF05105">
    <property type="entry name" value="Phage_holin_4_1"/>
    <property type="match status" value="1"/>
</dbReference>
<keyword evidence="2 6" id="KW-0812">Transmembrane</keyword>
<dbReference type="InterPro" id="IPR006480">
    <property type="entry name" value="Phage_holin_4_1"/>
</dbReference>
<reference evidence="8" key="1">
    <citation type="journal article" date="2019" name="Int. J. Syst. Evol. Microbiol.">
        <title>The Global Catalogue of Microorganisms (GCM) 10K type strain sequencing project: providing services to taxonomists for standard genome sequencing and annotation.</title>
        <authorList>
            <consortium name="The Broad Institute Genomics Platform"/>
            <consortium name="The Broad Institute Genome Sequencing Center for Infectious Disease"/>
            <person name="Wu L."/>
            <person name="Ma J."/>
        </authorList>
    </citation>
    <scope>NUCLEOTIDE SEQUENCE [LARGE SCALE GENOMIC DNA]</scope>
    <source>
        <strain evidence="8">CGMCC 1.19032</strain>
    </source>
</reference>